<organism evidence="1 2">
    <name type="scientific">Aromia moschata</name>
    <dbReference type="NCBI Taxonomy" id="1265417"/>
    <lineage>
        <taxon>Eukaryota</taxon>
        <taxon>Metazoa</taxon>
        <taxon>Ecdysozoa</taxon>
        <taxon>Arthropoda</taxon>
        <taxon>Hexapoda</taxon>
        <taxon>Insecta</taxon>
        <taxon>Pterygota</taxon>
        <taxon>Neoptera</taxon>
        <taxon>Endopterygota</taxon>
        <taxon>Coleoptera</taxon>
        <taxon>Polyphaga</taxon>
        <taxon>Cucujiformia</taxon>
        <taxon>Chrysomeloidea</taxon>
        <taxon>Cerambycidae</taxon>
        <taxon>Cerambycinae</taxon>
        <taxon>Callichromatini</taxon>
        <taxon>Aromia</taxon>
    </lineage>
</organism>
<comment type="caution">
    <text evidence="1">The sequence shown here is derived from an EMBL/GenBank/DDBJ whole genome shotgun (WGS) entry which is preliminary data.</text>
</comment>
<reference evidence="1" key="1">
    <citation type="journal article" date="2023" name="Insect Mol. Biol.">
        <title>Genome sequencing provides insights into the evolution of gene families encoding plant cell wall-degrading enzymes in longhorned beetles.</title>
        <authorList>
            <person name="Shin N.R."/>
            <person name="Okamura Y."/>
            <person name="Kirsch R."/>
            <person name="Pauchet Y."/>
        </authorList>
    </citation>
    <scope>NUCLEOTIDE SEQUENCE</scope>
    <source>
        <strain evidence="1">AMC_N1</strain>
    </source>
</reference>
<dbReference type="EMBL" id="JAPWTK010000083">
    <property type="protein sequence ID" value="KAJ8951515.1"/>
    <property type="molecule type" value="Genomic_DNA"/>
</dbReference>
<dbReference type="Proteomes" id="UP001162162">
    <property type="component" value="Unassembled WGS sequence"/>
</dbReference>
<evidence type="ECO:0000313" key="1">
    <source>
        <dbReference type="EMBL" id="KAJ8951515.1"/>
    </source>
</evidence>
<evidence type="ECO:0000313" key="2">
    <source>
        <dbReference type="Proteomes" id="UP001162162"/>
    </source>
</evidence>
<keyword evidence="2" id="KW-1185">Reference proteome</keyword>
<accession>A0AAV8YJN3</accession>
<protein>
    <submittedName>
        <fullName evidence="1">Uncharacterized protein</fullName>
    </submittedName>
</protein>
<sequence length="150" mass="16917">MPRSFPGTCNQRIAYFLIYYDAYGSELKFVTLLIRSTAFGISLTVSCESIAQQIKDTLDIGYGVLIDLTEYLEGKEHEALRNALVVFMEHIHSSNFQFSAAGQFPRQPQHSVRGIRVDSYVPLDHTNKVVNTYYLTPAGKQWAHSGTLSH</sequence>
<gene>
    <name evidence="1" type="ORF">NQ318_000211</name>
</gene>
<dbReference type="AlphaFoldDB" id="A0AAV8YJN3"/>
<proteinExistence type="predicted"/>
<name>A0AAV8YJN3_9CUCU</name>